<evidence type="ECO:0000256" key="6">
    <source>
        <dbReference type="ARBA" id="ARBA00022679"/>
    </source>
</evidence>
<dbReference type="eggNOG" id="KOG2941">
    <property type="taxonomic scope" value="Eukaryota"/>
</dbReference>
<dbReference type="RefSeq" id="XP_001750318.1">
    <property type="nucleotide sequence ID" value="XM_001750266.1"/>
</dbReference>
<sequence>MARDRQHRHVCVLVLGDIGRSPRMQYHVQSLAEVLTSDMRVESKPLAAIVENPKIKIYGLAEAPILPSSWPRLAFLLYAPFKALFLAMQLLFTLLFTVPAMEAILMQNPPAIPVLPIAAVVSRCRGARLVVDWHNYGYTILALKTGTRHPLYNFAKFVETTFGPWGHRHLCVTHAMQRDLKDNWNIEPLFSHLTHRVLCAAVQERPDLSQRFGISHSDDAQSALTTREGSNYKRRAGRPALIVSSTSWTPDEDFGILFEALQGYEQAAQRDSSLPHVLCIITGKGPERARYEQLVQEQAWQKVAVMTVWLALEDYPKLLASADLGISLHTSSSGLDLPMKVVDMFGSGIPVCAVDFQCLSELVVHDENGAVFKNAQELSQQLQELLRAPDANTKLGQLKTHVQAFRRQGWSANWNQVARPLFELES</sequence>
<evidence type="ECO:0000256" key="16">
    <source>
        <dbReference type="ARBA" id="ARBA00033088"/>
    </source>
</evidence>
<dbReference type="GO" id="GO:0005789">
    <property type="term" value="C:endoplasmic reticulum membrane"/>
    <property type="evidence" value="ECO:0007669"/>
    <property type="project" value="UniProtKB-SubCell"/>
</dbReference>
<evidence type="ECO:0000256" key="17">
    <source>
        <dbReference type="ARBA" id="ARBA00045071"/>
    </source>
</evidence>
<keyword evidence="10 18" id="KW-1133">Transmembrane helix</keyword>
<keyword evidence="11 18" id="KW-0472">Membrane</keyword>
<dbReference type="SUPFAM" id="SSF53756">
    <property type="entry name" value="UDP-Glycosyltransferase/glycogen phosphorylase"/>
    <property type="match status" value="1"/>
</dbReference>
<evidence type="ECO:0000256" key="12">
    <source>
        <dbReference type="ARBA" id="ARBA00024899"/>
    </source>
</evidence>
<dbReference type="InterPro" id="IPR026051">
    <property type="entry name" value="ALG1-like"/>
</dbReference>
<dbReference type="PANTHER" id="PTHR13036:SF0">
    <property type="entry name" value="CHITOBIOSYLDIPHOSPHODOLICHOL BETA-MANNOSYLTRANSFERASE"/>
    <property type="match status" value="1"/>
</dbReference>
<feature type="domain" description="Glycosyl transferase family 1" evidence="19">
    <location>
        <begin position="243"/>
        <end position="397"/>
    </location>
</feature>
<evidence type="ECO:0000256" key="14">
    <source>
        <dbReference type="ARBA" id="ARBA00031434"/>
    </source>
</evidence>
<evidence type="ECO:0000256" key="2">
    <source>
        <dbReference type="ARBA" id="ARBA00004922"/>
    </source>
</evidence>
<evidence type="ECO:0000313" key="21">
    <source>
        <dbReference type="Proteomes" id="UP000001357"/>
    </source>
</evidence>
<dbReference type="PANTHER" id="PTHR13036">
    <property type="entry name" value="BETA1,4 MANNOSYLTRANSFERASE"/>
    <property type="match status" value="1"/>
</dbReference>
<comment type="function">
    <text evidence="12">Participates in the formation of the lipid-linked precursor oligosaccharide for N-glycosylation. Involved in assembling the dolichol-pyrophosphate-GlcNAc(2)-Man(5) intermediate on the cytoplasmic surface of the ER.</text>
</comment>
<evidence type="ECO:0000256" key="8">
    <source>
        <dbReference type="ARBA" id="ARBA00022824"/>
    </source>
</evidence>
<evidence type="ECO:0000256" key="4">
    <source>
        <dbReference type="ARBA" id="ARBA00015841"/>
    </source>
</evidence>
<comment type="catalytic activity">
    <reaction evidence="17">
        <text>an N,N'-diacetylchitobiosyl-diphospho-di-trans,poly-cis-dolichol + GDP-alpha-D-mannose = a beta-D-Man-(1-&gt;4)-beta-D-GlcNAc-(1-&gt;4)-alpha-D-GlcNAc-diphospho-di-trans,poly-cis-dolichol + GDP + H(+)</text>
        <dbReference type="Rhea" id="RHEA:13865"/>
        <dbReference type="Rhea" id="RHEA-COMP:19510"/>
        <dbReference type="Rhea" id="RHEA-COMP:19511"/>
        <dbReference type="ChEBI" id="CHEBI:15378"/>
        <dbReference type="ChEBI" id="CHEBI:57269"/>
        <dbReference type="ChEBI" id="CHEBI:57527"/>
        <dbReference type="ChEBI" id="CHEBI:58189"/>
        <dbReference type="ChEBI" id="CHEBI:58472"/>
        <dbReference type="EC" id="2.4.1.142"/>
    </reaction>
    <physiologicalReaction direction="left-to-right" evidence="17">
        <dbReference type="Rhea" id="RHEA:13866"/>
    </physiologicalReaction>
</comment>
<evidence type="ECO:0000259" key="19">
    <source>
        <dbReference type="Pfam" id="PF00534"/>
    </source>
</evidence>
<keyword evidence="21" id="KW-1185">Reference proteome</keyword>
<evidence type="ECO:0000256" key="7">
    <source>
        <dbReference type="ARBA" id="ARBA00022692"/>
    </source>
</evidence>
<keyword evidence="8" id="KW-0256">Endoplasmic reticulum</keyword>
<dbReference type="GeneID" id="5895578"/>
<evidence type="ECO:0000256" key="13">
    <source>
        <dbReference type="ARBA" id="ARBA00030745"/>
    </source>
</evidence>
<organism evidence="20 21">
    <name type="scientific">Monosiga brevicollis</name>
    <name type="common">Choanoflagellate</name>
    <dbReference type="NCBI Taxonomy" id="81824"/>
    <lineage>
        <taxon>Eukaryota</taxon>
        <taxon>Choanoflagellata</taxon>
        <taxon>Craspedida</taxon>
        <taxon>Salpingoecidae</taxon>
        <taxon>Monosiga</taxon>
    </lineage>
</organism>
<dbReference type="AlphaFoldDB" id="A9VC87"/>
<evidence type="ECO:0000256" key="5">
    <source>
        <dbReference type="ARBA" id="ARBA00022676"/>
    </source>
</evidence>
<dbReference type="InParanoid" id="A9VC87"/>
<dbReference type="KEGG" id="mbr:MONBRDRAFT_29828"/>
<dbReference type="GO" id="GO:0000030">
    <property type="term" value="F:mannosyltransferase activity"/>
    <property type="evidence" value="ECO:0000318"/>
    <property type="project" value="GO_Central"/>
</dbReference>
<evidence type="ECO:0000256" key="3">
    <source>
        <dbReference type="ARBA" id="ARBA00012611"/>
    </source>
</evidence>
<comment type="pathway">
    <text evidence="2">Protein modification; protein glycosylation.</text>
</comment>
<evidence type="ECO:0000313" key="20">
    <source>
        <dbReference type="EMBL" id="EDQ84817.1"/>
    </source>
</evidence>
<comment type="subcellular location">
    <subcellularLocation>
        <location evidence="1">Endoplasmic reticulum membrane</location>
        <topology evidence="1">Single-pass membrane protein</topology>
    </subcellularLocation>
</comment>
<name>A9VC87_MONBE</name>
<keyword evidence="7 18" id="KW-0812">Transmembrane</keyword>
<evidence type="ECO:0000256" key="15">
    <source>
        <dbReference type="ARBA" id="ARBA00031566"/>
    </source>
</evidence>
<protein>
    <recommendedName>
        <fullName evidence="4">Chitobiosyldiphosphodolichol beta-mannosyltransferase</fullName>
        <ecNumber evidence="3">2.4.1.142</ecNumber>
    </recommendedName>
    <alternativeName>
        <fullName evidence="13">Asparagine-linked glycosylation protein 1</fullName>
    </alternativeName>
    <alternativeName>
        <fullName evidence="15">Beta-1,4-mannosyltransferase</fullName>
    </alternativeName>
    <alternativeName>
        <fullName evidence="16">GDP-Man:GlcNAc2-PP-dolichol mannosyltransferase</fullName>
    </alternativeName>
    <alternativeName>
        <fullName evidence="14">GDP-mannose-dolichol diphosphochitobiose mannosyltransferase</fullName>
    </alternativeName>
</protein>
<evidence type="ECO:0000256" key="9">
    <source>
        <dbReference type="ARBA" id="ARBA00022968"/>
    </source>
</evidence>
<dbReference type="EC" id="2.4.1.142" evidence="3"/>
<keyword evidence="9" id="KW-0735">Signal-anchor</keyword>
<keyword evidence="5" id="KW-0328">Glycosyltransferase</keyword>
<dbReference type="InterPro" id="IPR001296">
    <property type="entry name" value="Glyco_trans_1"/>
</dbReference>
<evidence type="ECO:0000256" key="18">
    <source>
        <dbReference type="SAM" id="Phobius"/>
    </source>
</evidence>
<dbReference type="STRING" id="81824.A9VC87"/>
<evidence type="ECO:0000256" key="10">
    <source>
        <dbReference type="ARBA" id="ARBA00022989"/>
    </source>
</evidence>
<evidence type="ECO:0000256" key="1">
    <source>
        <dbReference type="ARBA" id="ARBA00004389"/>
    </source>
</evidence>
<dbReference type="OMA" id="CWLCARI"/>
<keyword evidence="6" id="KW-0808">Transferase</keyword>
<dbReference type="Proteomes" id="UP000001357">
    <property type="component" value="Unassembled WGS sequence"/>
</dbReference>
<dbReference type="GO" id="GO:0004578">
    <property type="term" value="F:chitobiosyldiphosphodolichol beta-mannosyltransferase activity"/>
    <property type="evidence" value="ECO:0007669"/>
    <property type="project" value="UniProtKB-EC"/>
</dbReference>
<dbReference type="EMBL" id="CH991580">
    <property type="protein sequence ID" value="EDQ84817.1"/>
    <property type="molecule type" value="Genomic_DNA"/>
</dbReference>
<gene>
    <name evidence="20" type="ORF">MONBRDRAFT_29828</name>
</gene>
<dbReference type="Gene3D" id="3.40.50.2000">
    <property type="entry name" value="Glycogen Phosphorylase B"/>
    <property type="match status" value="1"/>
</dbReference>
<dbReference type="FunFam" id="3.40.50.2000:FF:000216">
    <property type="entry name" value="Chitobiosyldiphosphodolichol beta-mannosyltransferase"/>
    <property type="match status" value="1"/>
</dbReference>
<reference evidence="20 21" key="1">
    <citation type="journal article" date="2008" name="Nature">
        <title>The genome of the choanoflagellate Monosiga brevicollis and the origin of metazoans.</title>
        <authorList>
            <consortium name="JGI Sequencing"/>
            <person name="King N."/>
            <person name="Westbrook M.J."/>
            <person name="Young S.L."/>
            <person name="Kuo A."/>
            <person name="Abedin M."/>
            <person name="Chapman J."/>
            <person name="Fairclough S."/>
            <person name="Hellsten U."/>
            <person name="Isogai Y."/>
            <person name="Letunic I."/>
            <person name="Marr M."/>
            <person name="Pincus D."/>
            <person name="Putnam N."/>
            <person name="Rokas A."/>
            <person name="Wright K.J."/>
            <person name="Zuzow R."/>
            <person name="Dirks W."/>
            <person name="Good M."/>
            <person name="Goodstein D."/>
            <person name="Lemons D."/>
            <person name="Li W."/>
            <person name="Lyons J.B."/>
            <person name="Morris A."/>
            <person name="Nichols S."/>
            <person name="Richter D.J."/>
            <person name="Salamov A."/>
            <person name="Bork P."/>
            <person name="Lim W.A."/>
            <person name="Manning G."/>
            <person name="Miller W.T."/>
            <person name="McGinnis W."/>
            <person name="Shapiro H."/>
            <person name="Tjian R."/>
            <person name="Grigoriev I.V."/>
            <person name="Rokhsar D."/>
        </authorList>
    </citation>
    <scope>NUCLEOTIDE SEQUENCE [LARGE SCALE GENOMIC DNA]</scope>
    <source>
        <strain evidence="21">MX1 / ATCC 50154</strain>
    </source>
</reference>
<accession>A9VC87</accession>
<dbReference type="GO" id="GO:0005783">
    <property type="term" value="C:endoplasmic reticulum"/>
    <property type="evidence" value="ECO:0000318"/>
    <property type="project" value="GO_Central"/>
</dbReference>
<feature type="transmembrane region" description="Helical" evidence="18">
    <location>
        <begin position="75"/>
        <end position="98"/>
    </location>
</feature>
<dbReference type="Pfam" id="PF00534">
    <property type="entry name" value="Glycos_transf_1"/>
    <property type="match status" value="1"/>
</dbReference>
<evidence type="ECO:0000256" key="11">
    <source>
        <dbReference type="ARBA" id="ARBA00023136"/>
    </source>
</evidence>
<dbReference type="FunCoup" id="A9VC87">
    <property type="interactions" value="1264"/>
</dbReference>
<proteinExistence type="predicted"/>